<gene>
    <name evidence="8" type="ORF">EDD54_1426</name>
</gene>
<dbReference type="InterPro" id="IPR039121">
    <property type="entry name" value="NUDT19"/>
</dbReference>
<sequence>MADESKAAGAARKKALVPKDAATLLILDRTASGVSVLMGKRRDDLAFNPGAYVFPGGRVDAADGLVPAAVGLPEPLEARLIDRMRPKPSRRRARALVVAALRETAEETGYLVGRAGAGFAKAPPDGFAPFVEHAVGLDLSLVKLVGRAITPVKRPRRFDARFFAVWADDAVAHVPTSPVPPDNELSDVRFVPLADTGTLNLPRMTVIMLRELADRLAADPDLSRDLPAPFFVPRGENHRRETI</sequence>
<evidence type="ECO:0000256" key="1">
    <source>
        <dbReference type="ARBA" id="ARBA00001936"/>
    </source>
</evidence>
<keyword evidence="6" id="KW-0464">Manganese</keyword>
<keyword evidence="5" id="KW-0460">Magnesium</keyword>
<evidence type="ECO:0000256" key="6">
    <source>
        <dbReference type="ARBA" id="ARBA00023211"/>
    </source>
</evidence>
<keyword evidence="3" id="KW-0479">Metal-binding</keyword>
<evidence type="ECO:0000259" key="7">
    <source>
        <dbReference type="PROSITE" id="PS51462"/>
    </source>
</evidence>
<dbReference type="GO" id="GO:0016818">
    <property type="term" value="F:hydrolase activity, acting on acid anhydrides, in phosphorus-containing anhydrides"/>
    <property type="evidence" value="ECO:0007669"/>
    <property type="project" value="InterPro"/>
</dbReference>
<dbReference type="AlphaFoldDB" id="A0A4R6RLI9"/>
<dbReference type="GO" id="GO:0046872">
    <property type="term" value="F:metal ion binding"/>
    <property type="evidence" value="ECO:0007669"/>
    <property type="project" value="UniProtKB-KW"/>
</dbReference>
<dbReference type="PANTHER" id="PTHR12318:SF0">
    <property type="entry name" value="ACYL-COENZYME A DIPHOSPHATASE NUDT19"/>
    <property type="match status" value="1"/>
</dbReference>
<evidence type="ECO:0000313" key="9">
    <source>
        <dbReference type="Proteomes" id="UP000294547"/>
    </source>
</evidence>
<dbReference type="OrthoDB" id="9805905at2"/>
<comment type="cofactor">
    <cofactor evidence="1">
        <name>Mn(2+)</name>
        <dbReference type="ChEBI" id="CHEBI:29035"/>
    </cofactor>
</comment>
<comment type="caution">
    <text evidence="8">The sequence shown here is derived from an EMBL/GenBank/DDBJ whole genome shotgun (WGS) entry which is preliminary data.</text>
</comment>
<dbReference type="InterPro" id="IPR015797">
    <property type="entry name" value="NUDIX_hydrolase-like_dom_sf"/>
</dbReference>
<dbReference type="EMBL" id="SNXY01000006">
    <property type="protein sequence ID" value="TDP87529.1"/>
    <property type="molecule type" value="Genomic_DNA"/>
</dbReference>
<evidence type="ECO:0000256" key="2">
    <source>
        <dbReference type="ARBA" id="ARBA00001946"/>
    </source>
</evidence>
<dbReference type="RefSeq" id="WP_126535358.1">
    <property type="nucleotide sequence ID" value="NZ_BSPM01000008.1"/>
</dbReference>
<evidence type="ECO:0000256" key="4">
    <source>
        <dbReference type="ARBA" id="ARBA00022801"/>
    </source>
</evidence>
<proteinExistence type="predicted"/>
<protein>
    <recommendedName>
        <fullName evidence="7">Nudix hydrolase domain-containing protein</fullName>
    </recommendedName>
</protein>
<reference evidence="8 9" key="1">
    <citation type="submission" date="2019-03" db="EMBL/GenBank/DDBJ databases">
        <title>Genomic Encyclopedia of Type Strains, Phase IV (KMG-IV): sequencing the most valuable type-strain genomes for metagenomic binning, comparative biology and taxonomic classification.</title>
        <authorList>
            <person name="Goeker M."/>
        </authorList>
    </citation>
    <scope>NUCLEOTIDE SEQUENCE [LARGE SCALE GENOMIC DNA]</scope>
    <source>
        <strain evidence="8 9">DSM 102969</strain>
    </source>
</reference>
<name>A0A4R6RLI9_9HYPH</name>
<keyword evidence="9" id="KW-1185">Reference proteome</keyword>
<dbReference type="Proteomes" id="UP000294547">
    <property type="component" value="Unassembled WGS sequence"/>
</dbReference>
<comment type="cofactor">
    <cofactor evidence="2">
        <name>Mg(2+)</name>
        <dbReference type="ChEBI" id="CHEBI:18420"/>
    </cofactor>
</comment>
<organism evidence="8 9">
    <name type="scientific">Oharaeibacter diazotrophicus</name>
    <dbReference type="NCBI Taxonomy" id="1920512"/>
    <lineage>
        <taxon>Bacteria</taxon>
        <taxon>Pseudomonadati</taxon>
        <taxon>Pseudomonadota</taxon>
        <taxon>Alphaproteobacteria</taxon>
        <taxon>Hyphomicrobiales</taxon>
        <taxon>Pleomorphomonadaceae</taxon>
        <taxon>Oharaeibacter</taxon>
    </lineage>
</organism>
<dbReference type="SUPFAM" id="SSF55811">
    <property type="entry name" value="Nudix"/>
    <property type="match status" value="1"/>
</dbReference>
<accession>A0A4R6RLI9</accession>
<dbReference type="Gene3D" id="3.90.79.10">
    <property type="entry name" value="Nucleoside Triphosphate Pyrophosphohydrolase"/>
    <property type="match status" value="1"/>
</dbReference>
<feature type="domain" description="Nudix hydrolase" evidence="7">
    <location>
        <begin position="18"/>
        <end position="214"/>
    </location>
</feature>
<dbReference type="PROSITE" id="PS51462">
    <property type="entry name" value="NUDIX"/>
    <property type="match status" value="1"/>
</dbReference>
<dbReference type="PANTHER" id="PTHR12318">
    <property type="entry name" value="TESTOSTERONE-REGULATED PROTEIN RP2"/>
    <property type="match status" value="1"/>
</dbReference>
<keyword evidence="4" id="KW-0378">Hydrolase</keyword>
<dbReference type="CDD" id="cd18870">
    <property type="entry name" value="NUDIX_AcylCoAdiphos_Nudt19"/>
    <property type="match status" value="1"/>
</dbReference>
<evidence type="ECO:0000313" key="8">
    <source>
        <dbReference type="EMBL" id="TDP87529.1"/>
    </source>
</evidence>
<dbReference type="InterPro" id="IPR000086">
    <property type="entry name" value="NUDIX_hydrolase_dom"/>
</dbReference>
<evidence type="ECO:0000256" key="3">
    <source>
        <dbReference type="ARBA" id="ARBA00022723"/>
    </source>
</evidence>
<evidence type="ECO:0000256" key="5">
    <source>
        <dbReference type="ARBA" id="ARBA00022842"/>
    </source>
</evidence>